<feature type="region of interest" description="Disordered" evidence="1">
    <location>
        <begin position="35"/>
        <end position="55"/>
    </location>
</feature>
<dbReference type="RefSeq" id="XP_021846648.1">
    <property type="nucleotide sequence ID" value="XM_021990956.2"/>
</dbReference>
<dbReference type="OrthoDB" id="1902342at2759"/>
<keyword evidence="2" id="KW-1185">Reference proteome</keyword>
<reference evidence="2" key="1">
    <citation type="journal article" date="2021" name="Nat. Commun.">
        <title>Genomic analyses provide insights into spinach domestication and the genetic basis of agronomic traits.</title>
        <authorList>
            <person name="Cai X."/>
            <person name="Sun X."/>
            <person name="Xu C."/>
            <person name="Sun H."/>
            <person name="Wang X."/>
            <person name="Ge C."/>
            <person name="Zhang Z."/>
            <person name="Wang Q."/>
            <person name="Fei Z."/>
            <person name="Jiao C."/>
            <person name="Wang Q."/>
        </authorList>
    </citation>
    <scope>NUCLEOTIDE SEQUENCE [LARGE SCALE GENOMIC DNA]</scope>
    <source>
        <strain evidence="2">cv. Varoflay</strain>
    </source>
</reference>
<name>A0A9R0ICS1_SPIOL</name>
<reference evidence="3" key="2">
    <citation type="submission" date="2025-08" db="UniProtKB">
        <authorList>
            <consortium name="RefSeq"/>
        </authorList>
    </citation>
    <scope>IDENTIFICATION</scope>
    <source>
        <tissue evidence="3">Leaf</tissue>
    </source>
</reference>
<accession>A0A9R0ICS1</accession>
<dbReference type="GeneID" id="110786406"/>
<evidence type="ECO:0000256" key="1">
    <source>
        <dbReference type="SAM" id="MobiDB-lite"/>
    </source>
</evidence>
<sequence>MAMKPLTTAAIALTEKKMDMSLDDIIRMSKTNVVKSNKQRVPNKSKKPTNGKQDRALKTRQYMDSRSTLRQGVLAQKRSNFQGNNFPLASDAARKVAAAPFRNGGFNRSRAVNWNRPRAAGPMKRQGNASIGGNVHKQQQRQRQQPQQQLRQQPQPQRQPQHPSQRGEKPKTLDSLFANMKQQRMQAFGHTNNGSAHTNNGGGAAVNQPRQPWLRGRFGNYRS</sequence>
<dbReference type="AlphaFoldDB" id="A0A9R0ICS1"/>
<feature type="compositionally biased region" description="Basic residues" evidence="1">
    <location>
        <begin position="37"/>
        <end position="49"/>
    </location>
</feature>
<gene>
    <name evidence="3" type="primary">LOC110786406</name>
</gene>
<feature type="compositionally biased region" description="Polar residues" evidence="1">
    <location>
        <begin position="180"/>
        <end position="199"/>
    </location>
</feature>
<feature type="compositionally biased region" description="Low complexity" evidence="1">
    <location>
        <begin position="141"/>
        <end position="164"/>
    </location>
</feature>
<organism evidence="2 3">
    <name type="scientific">Spinacia oleracea</name>
    <name type="common">Spinach</name>
    <dbReference type="NCBI Taxonomy" id="3562"/>
    <lineage>
        <taxon>Eukaryota</taxon>
        <taxon>Viridiplantae</taxon>
        <taxon>Streptophyta</taxon>
        <taxon>Embryophyta</taxon>
        <taxon>Tracheophyta</taxon>
        <taxon>Spermatophyta</taxon>
        <taxon>Magnoliopsida</taxon>
        <taxon>eudicotyledons</taxon>
        <taxon>Gunneridae</taxon>
        <taxon>Pentapetalae</taxon>
        <taxon>Caryophyllales</taxon>
        <taxon>Chenopodiaceae</taxon>
        <taxon>Chenopodioideae</taxon>
        <taxon>Anserineae</taxon>
        <taxon>Spinacia</taxon>
    </lineage>
</organism>
<dbReference type="PANTHER" id="PTHR36048:SF1">
    <property type="entry name" value="RIBOSOME MATURATION FACTOR"/>
    <property type="match status" value="1"/>
</dbReference>
<feature type="region of interest" description="Disordered" evidence="1">
    <location>
        <begin position="104"/>
        <end position="223"/>
    </location>
</feature>
<evidence type="ECO:0000313" key="3">
    <source>
        <dbReference type="RefSeq" id="XP_021846648.1"/>
    </source>
</evidence>
<dbReference type="KEGG" id="soe:110786406"/>
<dbReference type="Proteomes" id="UP000813463">
    <property type="component" value="Chromosome 6"/>
</dbReference>
<evidence type="ECO:0000313" key="2">
    <source>
        <dbReference type="Proteomes" id="UP000813463"/>
    </source>
</evidence>
<proteinExistence type="predicted"/>
<dbReference type="PANTHER" id="PTHR36048">
    <property type="entry name" value="RIBOSOME MATURATION FACTOR"/>
    <property type="match status" value="1"/>
</dbReference>
<protein>
    <submittedName>
        <fullName evidence="3">Uncharacterized protein</fullName>
    </submittedName>
</protein>